<reference evidence="1" key="1">
    <citation type="submission" date="2020-10" db="EMBL/GenBank/DDBJ databases">
        <title>Diverse heliorhodopsins detected via functional metagenomics in peat lake Actinobacteria, Chloroflexi and Archaea.</title>
        <authorList>
            <person name="Chazan A."/>
            <person name="Rozenberg A."/>
            <person name="Tahan R."/>
            <person name="Mannen K."/>
            <person name="Nagata T."/>
            <person name="Yaish S."/>
            <person name="Larom S."/>
            <person name="Kandori H."/>
            <person name="Inoue K."/>
            <person name="Beja O."/>
            <person name="Pushkarev A."/>
        </authorList>
    </citation>
    <scope>NUCLEOTIDE SEQUENCE</scope>
</reference>
<evidence type="ECO:0000313" key="1">
    <source>
        <dbReference type="EMBL" id="QOV08914.1"/>
    </source>
</evidence>
<sequence>MPQISQELADIFDRQCDVASLQQLQNCGITLREISHTISNGMWTKVSAEVISARPSRPTFKQLCWATSLHFPAAVLTGAASLVFDGVPISNVQTIDAIGTRSGRQSPIENCRMHTSRRRFEILESPRRTRPAYSLIYAAAQTSWKQAEFFATSAIQREICTLDEILEELAANPKSNIHRRAARALTLLEPGTHSSNEAVFLRECKLRNWPKPSMQVPHVDSEGRSRYTDFEFIGSRRNVIVEIDGYGHLMSKVHLDDQFRANSLTMEGGVVFRISSLALRTDCERYMRQLQELLENEGVLTRRSWRNSA</sequence>
<organism evidence="1">
    <name type="scientific">uncultured Actinomycetes bacterium</name>
    <dbReference type="NCBI Taxonomy" id="152507"/>
    <lineage>
        <taxon>Bacteria</taxon>
        <taxon>Bacillati</taxon>
        <taxon>Actinomycetota</taxon>
        <taxon>Actinomycetes</taxon>
        <taxon>environmental samples</taxon>
    </lineage>
</organism>
<name>A0A871YC35_9ACTN</name>
<evidence type="ECO:0008006" key="2">
    <source>
        <dbReference type="Google" id="ProtNLM"/>
    </source>
</evidence>
<accession>A0A871YC35</accession>
<dbReference type="EMBL" id="MW122876">
    <property type="protein sequence ID" value="QOV08914.1"/>
    <property type="molecule type" value="Genomic_DNA"/>
</dbReference>
<protein>
    <recommendedName>
        <fullName evidence="2">DUF559 domain-containing protein</fullName>
    </recommendedName>
</protein>
<proteinExistence type="predicted"/>
<gene>
    <name evidence="1" type="ORF">HULAa55C9_00030</name>
</gene>
<dbReference type="AlphaFoldDB" id="A0A871YC35"/>